<keyword evidence="3" id="KW-1185">Reference proteome</keyword>
<dbReference type="InterPro" id="IPR011330">
    <property type="entry name" value="Glyco_hydro/deAcase_b/a-brl"/>
</dbReference>
<dbReference type="eggNOG" id="COG0726">
    <property type="taxonomic scope" value="Bacteria"/>
</dbReference>
<evidence type="ECO:0000259" key="1">
    <source>
        <dbReference type="PROSITE" id="PS51677"/>
    </source>
</evidence>
<dbReference type="STRING" id="36745.CLSAP_25390"/>
<dbReference type="HOGENOM" id="CLU_021264_6_3_9"/>
<dbReference type="EMBL" id="CP004121">
    <property type="protein sequence ID" value="AGF56549.1"/>
    <property type="molecule type" value="Genomic_DNA"/>
</dbReference>
<keyword evidence="2" id="KW-0858">Xylan degradation</keyword>
<keyword evidence="2" id="KW-0119">Carbohydrate metabolism</keyword>
<dbReference type="PROSITE" id="PS51677">
    <property type="entry name" value="NODB"/>
    <property type="match status" value="1"/>
</dbReference>
<keyword evidence="2" id="KW-0326">Glycosidase</keyword>
<keyword evidence="2" id="KW-0378">Hydrolase</keyword>
<feature type="domain" description="NodB homology" evidence="1">
    <location>
        <begin position="43"/>
        <end position="230"/>
    </location>
</feature>
<dbReference type="KEGG" id="csr:Cspa_c27860"/>
<dbReference type="RefSeq" id="WP_015392868.1">
    <property type="nucleotide sequence ID" value="NC_020291.1"/>
</dbReference>
<dbReference type="Proteomes" id="UP000011728">
    <property type="component" value="Chromosome"/>
</dbReference>
<dbReference type="AlphaFoldDB" id="M1MF50"/>
<proteinExistence type="predicted"/>
<dbReference type="InterPro" id="IPR002509">
    <property type="entry name" value="NODB_dom"/>
</dbReference>
<dbReference type="GO" id="GO:0016810">
    <property type="term" value="F:hydrolase activity, acting on carbon-nitrogen (but not peptide) bonds"/>
    <property type="evidence" value="ECO:0007669"/>
    <property type="project" value="InterPro"/>
</dbReference>
<dbReference type="GO" id="GO:0045493">
    <property type="term" value="P:xylan catabolic process"/>
    <property type="evidence" value="ECO:0007669"/>
    <property type="project" value="UniProtKB-KW"/>
</dbReference>
<dbReference type="PATRIC" id="fig|931276.5.peg.2799"/>
<keyword evidence="2" id="KW-0624">Polysaccharide degradation</keyword>
<accession>M1MF50</accession>
<dbReference type="Pfam" id="PF01522">
    <property type="entry name" value="Polysacc_deac_1"/>
    <property type="match status" value="1"/>
</dbReference>
<dbReference type="OrthoDB" id="258610at2"/>
<dbReference type="PANTHER" id="PTHR10587:SF125">
    <property type="entry name" value="POLYSACCHARIDE DEACETYLASE YHEN-RELATED"/>
    <property type="match status" value="1"/>
</dbReference>
<protein>
    <submittedName>
        <fullName evidence="2">Putative xylanase/chitin deacetylase</fullName>
    </submittedName>
</protein>
<dbReference type="GO" id="GO:0016798">
    <property type="term" value="F:hydrolase activity, acting on glycosyl bonds"/>
    <property type="evidence" value="ECO:0007669"/>
    <property type="project" value="UniProtKB-KW"/>
</dbReference>
<gene>
    <name evidence="2" type="ORF">Cspa_c27860</name>
</gene>
<dbReference type="PANTHER" id="PTHR10587">
    <property type="entry name" value="GLYCOSYL TRANSFERASE-RELATED"/>
    <property type="match status" value="1"/>
</dbReference>
<organism evidence="2 3">
    <name type="scientific">Clostridium saccharoperbutylacetonicum N1-4(HMT)</name>
    <dbReference type="NCBI Taxonomy" id="931276"/>
    <lineage>
        <taxon>Bacteria</taxon>
        <taxon>Bacillati</taxon>
        <taxon>Bacillota</taxon>
        <taxon>Clostridia</taxon>
        <taxon>Eubacteriales</taxon>
        <taxon>Clostridiaceae</taxon>
        <taxon>Clostridium</taxon>
    </lineage>
</organism>
<dbReference type="InterPro" id="IPR050248">
    <property type="entry name" value="Polysacc_deacetylase_ArnD"/>
</dbReference>
<evidence type="ECO:0000313" key="2">
    <source>
        <dbReference type="EMBL" id="AGF56549.1"/>
    </source>
</evidence>
<sequence length="245" mass="28444">MKNRIRYFFIFLANTLLMIFLFGENISYAFAAETVNTNEAKEKIIYLTFDDGPSYKVTDKILDILKENEVNATFFLIGNQIKGREEVVKRIYNEGHSIGLHTYTHKFNRIYCNEDKFIQEMLACQIEINNVVGISPNVIRFPGGSCKHLSKSYLNKLHSNNLKIYDWNMENADGLNPKLSPYVLYKKAVEGSEKLGDITLLLHCTDMNKNTYKALPKIIKYYKAKGYQFKTITEETPEIYFPIKK</sequence>
<dbReference type="CDD" id="cd10944">
    <property type="entry name" value="CE4_SmPgdA_like"/>
    <property type="match status" value="1"/>
</dbReference>
<evidence type="ECO:0000313" key="3">
    <source>
        <dbReference type="Proteomes" id="UP000011728"/>
    </source>
</evidence>
<dbReference type="Gene3D" id="3.20.20.370">
    <property type="entry name" value="Glycoside hydrolase/deacetylase"/>
    <property type="match status" value="1"/>
</dbReference>
<reference evidence="2 3" key="1">
    <citation type="submission" date="2013-02" db="EMBL/GenBank/DDBJ databases">
        <title>Genome sequence of Clostridium saccharoperbutylacetonicum N1-4(HMT).</title>
        <authorList>
            <person name="Poehlein A."/>
            <person name="Daniel R."/>
        </authorList>
    </citation>
    <scope>NUCLEOTIDE SEQUENCE [LARGE SCALE GENOMIC DNA]</scope>
    <source>
        <strain evidence="3">N1-4(HMT)</strain>
    </source>
</reference>
<name>M1MF50_9CLOT</name>
<dbReference type="SUPFAM" id="SSF88713">
    <property type="entry name" value="Glycoside hydrolase/deacetylase"/>
    <property type="match status" value="1"/>
</dbReference>